<dbReference type="InterPro" id="IPR004378">
    <property type="entry name" value="F420H2_quin_Rdtase"/>
</dbReference>
<organism evidence="2 3">
    <name type="scientific">Georgenia wutianyii</name>
    <dbReference type="NCBI Taxonomy" id="2585135"/>
    <lineage>
        <taxon>Bacteria</taxon>
        <taxon>Bacillati</taxon>
        <taxon>Actinomycetota</taxon>
        <taxon>Actinomycetes</taxon>
        <taxon>Micrococcales</taxon>
        <taxon>Bogoriellaceae</taxon>
        <taxon>Georgenia</taxon>
    </lineage>
</organism>
<evidence type="ECO:0000256" key="1">
    <source>
        <dbReference type="SAM" id="MobiDB-lite"/>
    </source>
</evidence>
<dbReference type="Proteomes" id="UP000313948">
    <property type="component" value="Chromosome"/>
</dbReference>
<dbReference type="EMBL" id="CP040899">
    <property type="protein sequence ID" value="QDB79998.1"/>
    <property type="molecule type" value="Genomic_DNA"/>
</dbReference>
<dbReference type="InterPro" id="IPR012349">
    <property type="entry name" value="Split_barrel_FMN-bd"/>
</dbReference>
<sequence>MSAGPGEGHRAVLGTAGGACRDPFPQGPRRPTVGLVAPGGGTGPARPGRVRQWRHAARRRLYRGGRAGPFAAALNRLSAVQFAAGVLSPSQAMTMEVRGRRTGRVISFPVAVADLDGERYVVSMLGEGVSWGHNLRADNRAVLRRRGPELVRLEEVPTDRRAPVLRRYLAVAPGARAHVRVDRSAPLTEFARVAGDYPVFRVSHVRSLRR</sequence>
<dbReference type="Pfam" id="PF04075">
    <property type="entry name" value="F420H2_quin_red"/>
    <property type="match status" value="1"/>
</dbReference>
<proteinExistence type="predicted"/>
<accession>A0ABX5VP51</accession>
<name>A0ABX5VP51_9MICO</name>
<gene>
    <name evidence="2" type="ORF">FE251_11870</name>
</gene>
<keyword evidence="3" id="KW-1185">Reference proteome</keyword>
<evidence type="ECO:0000313" key="2">
    <source>
        <dbReference type="EMBL" id="QDB79998.1"/>
    </source>
</evidence>
<protein>
    <submittedName>
        <fullName evidence="2">DUF385 domain-containing protein</fullName>
    </submittedName>
</protein>
<evidence type="ECO:0000313" key="3">
    <source>
        <dbReference type="Proteomes" id="UP000313948"/>
    </source>
</evidence>
<feature type="region of interest" description="Disordered" evidence="1">
    <location>
        <begin position="1"/>
        <end position="28"/>
    </location>
</feature>
<dbReference type="Gene3D" id="2.30.110.10">
    <property type="entry name" value="Electron Transport, Fmn-binding Protein, Chain A"/>
    <property type="match status" value="1"/>
</dbReference>
<reference evidence="2 3" key="1">
    <citation type="submission" date="2019-05" db="EMBL/GenBank/DDBJ databases">
        <title>Georgenia *** sp. nov., and Georgenia *** sp. nov., isolated from the intestinal contents of plateau pika (Ochotona curzoniae) in the Qinghai-Tibet plateau of China.</title>
        <authorList>
            <person name="Tian Z."/>
        </authorList>
    </citation>
    <scope>NUCLEOTIDE SEQUENCE [LARGE SCALE GENOMIC DNA]</scope>
    <source>
        <strain evidence="2 3">Z294</strain>
    </source>
</reference>